<dbReference type="InterPro" id="IPR027417">
    <property type="entry name" value="P-loop_NTPase"/>
</dbReference>
<dbReference type="PANTHER" id="PTHR10704:SF44">
    <property type="entry name" value="LD35051P-RELATED"/>
    <property type="match status" value="1"/>
</dbReference>
<name>A0ABV7K5A1_9ALTE</name>
<dbReference type="SUPFAM" id="SSF52540">
    <property type="entry name" value="P-loop containing nucleoside triphosphate hydrolases"/>
    <property type="match status" value="1"/>
</dbReference>
<protein>
    <submittedName>
        <fullName evidence="1">Sulfotransferase</fullName>
    </submittedName>
</protein>
<accession>A0ABV7K5A1</accession>
<dbReference type="Proteomes" id="UP001595477">
    <property type="component" value="Unassembled WGS sequence"/>
</dbReference>
<comment type="caution">
    <text evidence="1">The sequence shown here is derived from an EMBL/GenBank/DDBJ whole genome shotgun (WGS) entry which is preliminary data.</text>
</comment>
<keyword evidence="2" id="KW-1185">Reference proteome</keyword>
<dbReference type="InterPro" id="IPR051135">
    <property type="entry name" value="Gal/GlcNAc/GalNAc_ST"/>
</dbReference>
<dbReference type="PANTHER" id="PTHR10704">
    <property type="entry name" value="CARBOHYDRATE SULFOTRANSFERASE"/>
    <property type="match status" value="1"/>
</dbReference>
<proteinExistence type="predicted"/>
<dbReference type="Pfam" id="PF13469">
    <property type="entry name" value="Sulfotransfer_3"/>
    <property type="match status" value="1"/>
</dbReference>
<evidence type="ECO:0000313" key="1">
    <source>
        <dbReference type="EMBL" id="MFC3204179.1"/>
    </source>
</evidence>
<organism evidence="1 2">
    <name type="scientific">Alteromonas oceani</name>
    <dbReference type="NCBI Taxonomy" id="2071609"/>
    <lineage>
        <taxon>Bacteria</taxon>
        <taxon>Pseudomonadati</taxon>
        <taxon>Pseudomonadota</taxon>
        <taxon>Gammaproteobacteria</taxon>
        <taxon>Alteromonadales</taxon>
        <taxon>Alteromonadaceae</taxon>
        <taxon>Alteromonas/Salinimonas group</taxon>
        <taxon>Alteromonas</taxon>
    </lineage>
</organism>
<dbReference type="RefSeq" id="WP_164464583.1">
    <property type="nucleotide sequence ID" value="NZ_JBHRSX010000100.1"/>
</dbReference>
<sequence>MARNKPILVTGSHRSGTTWVGRTLARADGVYYVNEPFNVDFPLDGTKLKVDTWFAHFASSHQQSAINDAVHTTMTWPAWRYAWQVCLDNGLDIKTPGRFAKYFSMRLFKNKMLFKDPLALLSADWFHEQWGADVVVMIRNPFAFAASLKTAIWAFDFNNFARQTPLIETRFKEYKSTIQALAEQPDNFSFMQKSAWLWVLLHEIIRQYQQEYPHWQFCYHEEISLEPAGGFSQLFNALDLPFTAETRAYIEKTTSSGNPSEAKGTNFQARDAKASLDTWKKRLTGDEIAIVSEITKPLGEHFYPKMFTENTAAKS</sequence>
<dbReference type="EMBL" id="JBHRSX010000100">
    <property type="protein sequence ID" value="MFC3204179.1"/>
    <property type="molecule type" value="Genomic_DNA"/>
</dbReference>
<evidence type="ECO:0000313" key="2">
    <source>
        <dbReference type="Proteomes" id="UP001595477"/>
    </source>
</evidence>
<reference evidence="2" key="1">
    <citation type="journal article" date="2019" name="Int. J. Syst. Evol. Microbiol.">
        <title>The Global Catalogue of Microorganisms (GCM) 10K type strain sequencing project: providing services to taxonomists for standard genome sequencing and annotation.</title>
        <authorList>
            <consortium name="The Broad Institute Genomics Platform"/>
            <consortium name="The Broad Institute Genome Sequencing Center for Infectious Disease"/>
            <person name="Wu L."/>
            <person name="Ma J."/>
        </authorList>
    </citation>
    <scope>NUCLEOTIDE SEQUENCE [LARGE SCALE GENOMIC DNA]</scope>
    <source>
        <strain evidence="2">KCTC 52449</strain>
    </source>
</reference>
<gene>
    <name evidence="1" type="ORF">ACFOEW_20430</name>
</gene>
<dbReference type="Gene3D" id="3.40.50.300">
    <property type="entry name" value="P-loop containing nucleotide triphosphate hydrolases"/>
    <property type="match status" value="1"/>
</dbReference>